<dbReference type="SUPFAM" id="SSF51182">
    <property type="entry name" value="RmlC-like cupins"/>
    <property type="match status" value="1"/>
</dbReference>
<dbReference type="Gene3D" id="2.60.120.10">
    <property type="entry name" value="Jelly Rolls"/>
    <property type="match status" value="1"/>
</dbReference>
<dbReference type="AlphaFoldDB" id="A0A1H5QF54"/>
<sequence length="121" mass="13196">MGDQPVSDGWTAGNANDDGADTRGWLVGHFIDPSQGVRASKDVEVKWANHPAGDKRPEWTSDDQRTTLVMLVSGEFRVEVTGGGKIMNRQGDYVMWGPGVDHSWEALADSVVLTVRWPSAT</sequence>
<evidence type="ECO:0000313" key="1">
    <source>
        <dbReference type="EMBL" id="SEF24762.1"/>
    </source>
</evidence>
<dbReference type="InterPro" id="IPR011051">
    <property type="entry name" value="RmlC_Cupin_sf"/>
</dbReference>
<gene>
    <name evidence="1" type="ORF">SAMN05421837_102854</name>
</gene>
<proteinExistence type="predicted"/>
<organism evidence="1 2">
    <name type="scientific">Amycolatopsis pretoriensis</name>
    <dbReference type="NCBI Taxonomy" id="218821"/>
    <lineage>
        <taxon>Bacteria</taxon>
        <taxon>Bacillati</taxon>
        <taxon>Actinomycetota</taxon>
        <taxon>Actinomycetes</taxon>
        <taxon>Pseudonocardiales</taxon>
        <taxon>Pseudonocardiaceae</taxon>
        <taxon>Amycolatopsis</taxon>
    </lineage>
</organism>
<accession>A0A1H5QF54</accession>
<reference evidence="2" key="1">
    <citation type="submission" date="2016-10" db="EMBL/GenBank/DDBJ databases">
        <authorList>
            <person name="Varghese N."/>
            <person name="Submissions S."/>
        </authorList>
    </citation>
    <scope>NUCLEOTIDE SEQUENCE [LARGE SCALE GENOMIC DNA]</scope>
    <source>
        <strain evidence="2">DSM 44654</strain>
    </source>
</reference>
<name>A0A1H5QF54_9PSEU</name>
<dbReference type="STRING" id="218821.SAMN05421837_102854"/>
<dbReference type="InterPro" id="IPR014710">
    <property type="entry name" value="RmlC-like_jellyroll"/>
</dbReference>
<dbReference type="EMBL" id="FNUJ01000002">
    <property type="protein sequence ID" value="SEF24762.1"/>
    <property type="molecule type" value="Genomic_DNA"/>
</dbReference>
<keyword evidence="2" id="KW-1185">Reference proteome</keyword>
<dbReference type="Proteomes" id="UP000198878">
    <property type="component" value="Unassembled WGS sequence"/>
</dbReference>
<evidence type="ECO:0008006" key="3">
    <source>
        <dbReference type="Google" id="ProtNLM"/>
    </source>
</evidence>
<evidence type="ECO:0000313" key="2">
    <source>
        <dbReference type="Proteomes" id="UP000198878"/>
    </source>
</evidence>
<protein>
    <recommendedName>
        <fullName evidence="3">Signal peptidase I</fullName>
    </recommendedName>
</protein>